<dbReference type="AlphaFoldDB" id="A0AAE1LH39"/>
<dbReference type="PROSITE" id="PS01209">
    <property type="entry name" value="LDLRA_1"/>
    <property type="match status" value="1"/>
</dbReference>
<keyword evidence="2" id="KW-0472">Membrane</keyword>
<evidence type="ECO:0000256" key="1">
    <source>
        <dbReference type="SAM" id="MobiDB-lite"/>
    </source>
</evidence>
<feature type="region of interest" description="Disordered" evidence="1">
    <location>
        <begin position="190"/>
        <end position="210"/>
    </location>
</feature>
<sequence>ATCQSSQFTPCQRRGHYPLCVSRELECDGYHNCPLLAEDEDPNMCNRRHRLIGKYPLPLEGQLADPQYGKSNDHCRAAESPGQEKEQKSFPADAKDLLFEFLTNHRRQYSPNGSRPDTSLQTEPSPDTLSNYGPWGYLMLGMLVCGAFLMLCGLWECCCRQPKPTPAAPSHTPTTVLMPQVGVSGGVLVLDSDLDDDPQRPPAYDDLDQPPAYGALFPPGQPKLDDDPAVGAAPAPVLALSLMADAPFPAVDDVASLHSSPSTSSVTSASSLAPS</sequence>
<reference evidence="3" key="2">
    <citation type="journal article" date="2023" name="BMC Genomics">
        <title>Pest status, molecular evolution, and epigenetic factors derived from the genome assembly of Frankliniella fusca, a thysanopteran phytovirus vector.</title>
        <authorList>
            <person name="Catto M.A."/>
            <person name="Labadie P.E."/>
            <person name="Jacobson A.L."/>
            <person name="Kennedy G.G."/>
            <person name="Srinivasan R."/>
            <person name="Hunt B.G."/>
        </authorList>
    </citation>
    <scope>NUCLEOTIDE SEQUENCE</scope>
    <source>
        <strain evidence="3">PL_HMW_Pooled</strain>
    </source>
</reference>
<gene>
    <name evidence="3" type="ORF">KUF71_008585</name>
</gene>
<dbReference type="EMBL" id="JAHWGI010000979">
    <property type="protein sequence ID" value="KAK3919458.1"/>
    <property type="molecule type" value="Genomic_DNA"/>
</dbReference>
<keyword evidence="4" id="KW-1185">Reference proteome</keyword>
<protein>
    <submittedName>
        <fullName evidence="3">Tol-Pal system protein TolB</fullName>
    </submittedName>
</protein>
<feature type="compositionally biased region" description="Basic and acidic residues" evidence="1">
    <location>
        <begin position="71"/>
        <end position="90"/>
    </location>
</feature>
<name>A0AAE1LH39_9NEOP</name>
<evidence type="ECO:0000313" key="4">
    <source>
        <dbReference type="Proteomes" id="UP001219518"/>
    </source>
</evidence>
<feature type="non-terminal residue" evidence="3">
    <location>
        <position position="1"/>
    </location>
</feature>
<reference evidence="3" key="1">
    <citation type="submission" date="2021-07" db="EMBL/GenBank/DDBJ databases">
        <authorList>
            <person name="Catto M.A."/>
            <person name="Jacobson A."/>
            <person name="Kennedy G."/>
            <person name="Labadie P."/>
            <person name="Hunt B.G."/>
            <person name="Srinivasan R."/>
        </authorList>
    </citation>
    <scope>NUCLEOTIDE SEQUENCE</scope>
    <source>
        <strain evidence="3">PL_HMW_Pooled</strain>
        <tissue evidence="3">Head</tissue>
    </source>
</reference>
<comment type="caution">
    <text evidence="3">The sequence shown here is derived from an EMBL/GenBank/DDBJ whole genome shotgun (WGS) entry which is preliminary data.</text>
</comment>
<dbReference type="InterPro" id="IPR023415">
    <property type="entry name" value="LDLR_class-A_CS"/>
</dbReference>
<dbReference type="Proteomes" id="UP001219518">
    <property type="component" value="Unassembled WGS sequence"/>
</dbReference>
<feature type="transmembrane region" description="Helical" evidence="2">
    <location>
        <begin position="135"/>
        <end position="155"/>
    </location>
</feature>
<organism evidence="3 4">
    <name type="scientific">Frankliniella fusca</name>
    <dbReference type="NCBI Taxonomy" id="407009"/>
    <lineage>
        <taxon>Eukaryota</taxon>
        <taxon>Metazoa</taxon>
        <taxon>Ecdysozoa</taxon>
        <taxon>Arthropoda</taxon>
        <taxon>Hexapoda</taxon>
        <taxon>Insecta</taxon>
        <taxon>Pterygota</taxon>
        <taxon>Neoptera</taxon>
        <taxon>Paraneoptera</taxon>
        <taxon>Thysanoptera</taxon>
        <taxon>Terebrantia</taxon>
        <taxon>Thripoidea</taxon>
        <taxon>Thripidae</taxon>
        <taxon>Frankliniella</taxon>
    </lineage>
</organism>
<feature type="region of interest" description="Disordered" evidence="1">
    <location>
        <begin position="107"/>
        <end position="126"/>
    </location>
</feature>
<feature type="compositionally biased region" description="Polar residues" evidence="1">
    <location>
        <begin position="109"/>
        <end position="126"/>
    </location>
</feature>
<evidence type="ECO:0000256" key="2">
    <source>
        <dbReference type="SAM" id="Phobius"/>
    </source>
</evidence>
<proteinExistence type="predicted"/>
<accession>A0AAE1LH39</accession>
<feature type="region of interest" description="Disordered" evidence="1">
    <location>
        <begin position="253"/>
        <end position="275"/>
    </location>
</feature>
<keyword evidence="2" id="KW-1133">Transmembrane helix</keyword>
<evidence type="ECO:0000313" key="3">
    <source>
        <dbReference type="EMBL" id="KAK3919458.1"/>
    </source>
</evidence>
<keyword evidence="2" id="KW-0812">Transmembrane</keyword>
<feature type="region of interest" description="Disordered" evidence="1">
    <location>
        <begin position="67"/>
        <end position="90"/>
    </location>
</feature>